<evidence type="ECO:0000313" key="2">
    <source>
        <dbReference type="Proteomes" id="UP001296776"/>
    </source>
</evidence>
<dbReference type="Proteomes" id="UP001296776">
    <property type="component" value="Unassembled WGS sequence"/>
</dbReference>
<dbReference type="AlphaFoldDB" id="A0AAJ0U5F8"/>
<proteinExistence type="predicted"/>
<keyword evidence="2" id="KW-1185">Reference proteome</keyword>
<protein>
    <submittedName>
        <fullName evidence="1">Uncharacterized protein</fullName>
    </submittedName>
</protein>
<evidence type="ECO:0000313" key="1">
    <source>
        <dbReference type="EMBL" id="MBK1705626.1"/>
    </source>
</evidence>
<accession>A0AAJ0U5F8</accession>
<dbReference type="RefSeq" id="WP_200346844.1">
    <property type="nucleotide sequence ID" value="NZ_NRSJ01000025.1"/>
</dbReference>
<gene>
    <name evidence="1" type="ORF">CKO40_13940</name>
</gene>
<reference evidence="1" key="1">
    <citation type="submission" date="2017-08" db="EMBL/GenBank/DDBJ databases">
        <authorList>
            <person name="Imhoff J.F."/>
            <person name="Rahn T."/>
            <person name="Kuenzel S."/>
            <person name="Neulinger S.C."/>
        </authorList>
    </citation>
    <scope>NUCLEOTIDE SEQUENCE</scope>
    <source>
        <strain evidence="1">DSM 11080</strain>
    </source>
</reference>
<sequence>MYDEQLQTQVFDHESPITERERRLRGALNELTLRNENRRYASTAGISQCNRGLGFRPGYLNRATGELSLSRFGDGRAAPIHLLDGLPESWVEQRDEHGHVTAIDPDVVSGFIRDGRFYTREQAARATAH</sequence>
<reference evidence="1" key="2">
    <citation type="journal article" date="2020" name="Microorganisms">
        <title>Osmotic Adaptation and Compatible Solute Biosynthesis of Phototrophic Bacteria as Revealed from Genome Analyses.</title>
        <authorList>
            <person name="Imhoff J.F."/>
            <person name="Rahn T."/>
            <person name="Kunzel S."/>
            <person name="Keller A."/>
            <person name="Neulinger S.C."/>
        </authorList>
    </citation>
    <scope>NUCLEOTIDE SEQUENCE</scope>
    <source>
        <strain evidence="1">DSM 11080</strain>
    </source>
</reference>
<name>A0AAJ0U5F8_9GAMM</name>
<comment type="caution">
    <text evidence="1">The sequence shown here is derived from an EMBL/GenBank/DDBJ whole genome shotgun (WGS) entry which is preliminary data.</text>
</comment>
<dbReference type="EMBL" id="NRSJ01000025">
    <property type="protein sequence ID" value="MBK1705626.1"/>
    <property type="molecule type" value="Genomic_DNA"/>
</dbReference>
<organism evidence="1 2">
    <name type="scientific">Halochromatium glycolicum</name>
    <dbReference type="NCBI Taxonomy" id="85075"/>
    <lineage>
        <taxon>Bacteria</taxon>
        <taxon>Pseudomonadati</taxon>
        <taxon>Pseudomonadota</taxon>
        <taxon>Gammaproteobacteria</taxon>
        <taxon>Chromatiales</taxon>
        <taxon>Chromatiaceae</taxon>
        <taxon>Halochromatium</taxon>
    </lineage>
</organism>